<dbReference type="AlphaFoldDB" id="A0A382MA17"/>
<evidence type="ECO:0000313" key="1">
    <source>
        <dbReference type="EMBL" id="SVC45844.1"/>
    </source>
</evidence>
<proteinExistence type="predicted"/>
<dbReference type="EMBL" id="UINC01092345">
    <property type="protein sequence ID" value="SVC45844.1"/>
    <property type="molecule type" value="Genomic_DNA"/>
</dbReference>
<accession>A0A382MA17</accession>
<gene>
    <name evidence="1" type="ORF">METZ01_LOCUS298698</name>
</gene>
<sequence length="197" mass="21651">MSKQKKIKDYRQQFINQGYAIVENVLTTGEAKEGSAILLDKIRPESPESYAGIWGTRRQLKTPEHSIPEIARFATHPKLLEAVSHMIDGPFRLTAEPLPVVTFPGKVSGCLKDGNWRGHTDGLSRAPFLESEGKAACIWLTFADIESSGGATTLIPGSHCLIEKMAADPEFRAKSYTAEDNLDGLNWNPKEITLKAG</sequence>
<feature type="non-terminal residue" evidence="1">
    <location>
        <position position="197"/>
    </location>
</feature>
<dbReference type="SUPFAM" id="SSF51197">
    <property type="entry name" value="Clavaminate synthase-like"/>
    <property type="match status" value="1"/>
</dbReference>
<organism evidence="1">
    <name type="scientific">marine metagenome</name>
    <dbReference type="NCBI Taxonomy" id="408172"/>
    <lineage>
        <taxon>unclassified sequences</taxon>
        <taxon>metagenomes</taxon>
        <taxon>ecological metagenomes</taxon>
    </lineage>
</organism>
<protein>
    <submittedName>
        <fullName evidence="1">Uncharacterized protein</fullName>
    </submittedName>
</protein>
<reference evidence="1" key="1">
    <citation type="submission" date="2018-05" db="EMBL/GenBank/DDBJ databases">
        <authorList>
            <person name="Lanie J.A."/>
            <person name="Ng W.-L."/>
            <person name="Kazmierczak K.M."/>
            <person name="Andrzejewski T.M."/>
            <person name="Davidsen T.M."/>
            <person name="Wayne K.J."/>
            <person name="Tettelin H."/>
            <person name="Glass J.I."/>
            <person name="Rusch D."/>
            <person name="Podicherti R."/>
            <person name="Tsui H.-C.T."/>
            <person name="Winkler M.E."/>
        </authorList>
    </citation>
    <scope>NUCLEOTIDE SEQUENCE</scope>
</reference>
<name>A0A382MA17_9ZZZZ</name>
<dbReference type="Gene3D" id="2.60.120.620">
    <property type="entry name" value="q2cbj1_9rhob like domain"/>
    <property type="match status" value="1"/>
</dbReference>